<proteinExistence type="predicted"/>
<dbReference type="PROSITE" id="PS51294">
    <property type="entry name" value="HTH_MYB"/>
    <property type="match status" value="2"/>
</dbReference>
<keyword evidence="11" id="KW-1185">Reference proteome</keyword>
<dbReference type="GO" id="GO:0003677">
    <property type="term" value="F:DNA binding"/>
    <property type="evidence" value="ECO:0007669"/>
    <property type="project" value="UniProtKB-KW"/>
</dbReference>
<dbReference type="InterPro" id="IPR009057">
    <property type="entry name" value="Homeodomain-like_sf"/>
</dbReference>
<comment type="caution">
    <text evidence="10">The sequence shown here is derived from an EMBL/GenBank/DDBJ whole genome shotgun (WGS) entry which is preliminary data.</text>
</comment>
<dbReference type="CDD" id="cd00167">
    <property type="entry name" value="SANT"/>
    <property type="match status" value="2"/>
</dbReference>
<accession>A0AAW1H9A3</accession>
<dbReference type="PANTHER" id="PTHR47997">
    <property type="entry name" value="MYB DOMAIN PROTEIN 55"/>
    <property type="match status" value="1"/>
</dbReference>
<keyword evidence="4" id="KW-0238">DNA-binding</keyword>
<evidence type="ECO:0000256" key="5">
    <source>
        <dbReference type="ARBA" id="ARBA00023159"/>
    </source>
</evidence>
<name>A0AAW1H9A3_SAPOF</name>
<dbReference type="GO" id="GO:0005634">
    <property type="term" value="C:nucleus"/>
    <property type="evidence" value="ECO:0007669"/>
    <property type="project" value="UniProtKB-SubCell"/>
</dbReference>
<dbReference type="InterPro" id="IPR051953">
    <property type="entry name" value="Plant_SW-associated_TFs"/>
</dbReference>
<dbReference type="SMART" id="SM00717">
    <property type="entry name" value="SANT"/>
    <property type="match status" value="2"/>
</dbReference>
<feature type="domain" description="HTH myb-type" evidence="9">
    <location>
        <begin position="65"/>
        <end position="119"/>
    </location>
</feature>
<evidence type="ECO:0000256" key="3">
    <source>
        <dbReference type="ARBA" id="ARBA00023015"/>
    </source>
</evidence>
<dbReference type="Pfam" id="PF00249">
    <property type="entry name" value="Myb_DNA-binding"/>
    <property type="match status" value="2"/>
</dbReference>
<dbReference type="FunFam" id="1.10.10.60:FF:000077">
    <property type="entry name" value="MYB transcription factor"/>
    <property type="match status" value="1"/>
</dbReference>
<feature type="domain" description="HTH myb-type" evidence="9">
    <location>
        <begin position="12"/>
        <end position="64"/>
    </location>
</feature>
<organism evidence="10 11">
    <name type="scientific">Saponaria officinalis</name>
    <name type="common">Common soapwort</name>
    <name type="synonym">Lychnis saponaria</name>
    <dbReference type="NCBI Taxonomy" id="3572"/>
    <lineage>
        <taxon>Eukaryota</taxon>
        <taxon>Viridiplantae</taxon>
        <taxon>Streptophyta</taxon>
        <taxon>Embryophyta</taxon>
        <taxon>Tracheophyta</taxon>
        <taxon>Spermatophyta</taxon>
        <taxon>Magnoliopsida</taxon>
        <taxon>eudicotyledons</taxon>
        <taxon>Gunneridae</taxon>
        <taxon>Pentapetalae</taxon>
        <taxon>Caryophyllales</taxon>
        <taxon>Caryophyllaceae</taxon>
        <taxon>Caryophylleae</taxon>
        <taxon>Saponaria</taxon>
    </lineage>
</organism>
<dbReference type="PROSITE" id="PS50090">
    <property type="entry name" value="MYB_LIKE"/>
    <property type="match status" value="2"/>
</dbReference>
<keyword evidence="2" id="KW-0677">Repeat</keyword>
<keyword evidence="6" id="KW-0804">Transcription</keyword>
<evidence type="ECO:0000256" key="2">
    <source>
        <dbReference type="ARBA" id="ARBA00022737"/>
    </source>
</evidence>
<dbReference type="AlphaFoldDB" id="A0AAW1H9A3"/>
<evidence type="ECO:0000256" key="4">
    <source>
        <dbReference type="ARBA" id="ARBA00023125"/>
    </source>
</evidence>
<evidence type="ECO:0000313" key="11">
    <source>
        <dbReference type="Proteomes" id="UP001443914"/>
    </source>
</evidence>
<dbReference type="Gene3D" id="1.10.10.60">
    <property type="entry name" value="Homeodomain-like"/>
    <property type="match status" value="2"/>
</dbReference>
<keyword evidence="5" id="KW-0010">Activator</keyword>
<dbReference type="SUPFAM" id="SSF46689">
    <property type="entry name" value="Homeodomain-like"/>
    <property type="match status" value="1"/>
</dbReference>
<evidence type="ECO:0000259" key="8">
    <source>
        <dbReference type="PROSITE" id="PS50090"/>
    </source>
</evidence>
<dbReference type="InterPro" id="IPR001005">
    <property type="entry name" value="SANT/Myb"/>
</dbReference>
<dbReference type="EMBL" id="JBDFQZ010000012">
    <property type="protein sequence ID" value="KAK9672643.1"/>
    <property type="molecule type" value="Genomic_DNA"/>
</dbReference>
<evidence type="ECO:0000313" key="10">
    <source>
        <dbReference type="EMBL" id="KAK9672643.1"/>
    </source>
</evidence>
<gene>
    <name evidence="10" type="ORF">RND81_12G114100</name>
</gene>
<reference evidence="10" key="1">
    <citation type="submission" date="2024-03" db="EMBL/GenBank/DDBJ databases">
        <title>WGS assembly of Saponaria officinalis var. Norfolk2.</title>
        <authorList>
            <person name="Jenkins J."/>
            <person name="Shu S."/>
            <person name="Grimwood J."/>
            <person name="Barry K."/>
            <person name="Goodstein D."/>
            <person name="Schmutz J."/>
            <person name="Leebens-Mack J."/>
            <person name="Osbourn A."/>
        </authorList>
    </citation>
    <scope>NUCLEOTIDE SEQUENCE [LARGE SCALE GENOMIC DNA]</scope>
    <source>
        <strain evidence="10">JIC</strain>
    </source>
</reference>
<evidence type="ECO:0000256" key="1">
    <source>
        <dbReference type="ARBA" id="ARBA00004123"/>
    </source>
</evidence>
<evidence type="ECO:0000256" key="7">
    <source>
        <dbReference type="ARBA" id="ARBA00023242"/>
    </source>
</evidence>
<sequence>MGCKTQDKIKLKPKHKKGLWSPEEDQRLRNYILQHGFGCWSSVPKFAGLQRNGKSCRLRWINYLRPGLKRGTFSAQEDDTIIALHRTLGNKWSQIAQNLPGRTDNEIKNYWHSHLKKKIISTTNEMDVIHKNELTNSIIQEDIESFDHKSNVTSSTLYSNQNKEFFSENSNQSNDNQSCLPKIFFEEWLSLDDIIFTNNNIINNNNYNSNDNNPTYNLDLHESSSQNATTINQESCSSDEFFNGVDDFVFDSQLKFEDEASKSGFDDLFFAWG</sequence>
<feature type="domain" description="Myb-like" evidence="8">
    <location>
        <begin position="65"/>
        <end position="115"/>
    </location>
</feature>
<keyword evidence="7" id="KW-0539">Nucleus</keyword>
<dbReference type="InterPro" id="IPR017930">
    <property type="entry name" value="Myb_dom"/>
</dbReference>
<keyword evidence="3" id="KW-0805">Transcription regulation</keyword>
<dbReference type="PANTHER" id="PTHR47997:SF11">
    <property type="entry name" value="TRANSCRIPTION FACTOR LAF1"/>
    <property type="match status" value="1"/>
</dbReference>
<protein>
    <submittedName>
        <fullName evidence="10">Uncharacterized protein</fullName>
    </submittedName>
</protein>
<feature type="domain" description="Myb-like" evidence="8">
    <location>
        <begin position="12"/>
        <end position="64"/>
    </location>
</feature>
<evidence type="ECO:0000259" key="9">
    <source>
        <dbReference type="PROSITE" id="PS51294"/>
    </source>
</evidence>
<evidence type="ECO:0000256" key="6">
    <source>
        <dbReference type="ARBA" id="ARBA00023163"/>
    </source>
</evidence>
<dbReference type="Proteomes" id="UP001443914">
    <property type="component" value="Unassembled WGS sequence"/>
</dbReference>
<dbReference type="GO" id="GO:0045893">
    <property type="term" value="P:positive regulation of DNA-templated transcription"/>
    <property type="evidence" value="ECO:0007669"/>
    <property type="project" value="UniProtKB-ARBA"/>
</dbReference>
<comment type="subcellular location">
    <subcellularLocation>
        <location evidence="1">Nucleus</location>
    </subcellularLocation>
</comment>